<dbReference type="Proteomes" id="UP000738402">
    <property type="component" value="Unassembled WGS sequence"/>
</dbReference>
<evidence type="ECO:0000313" key="4">
    <source>
        <dbReference type="Proteomes" id="UP000738402"/>
    </source>
</evidence>
<evidence type="ECO:0000313" key="2">
    <source>
        <dbReference type="EMBL" id="KAG7762656.1"/>
    </source>
</evidence>
<evidence type="ECO:0000313" key="3">
    <source>
        <dbReference type="Proteomes" id="UP000697297"/>
    </source>
</evidence>
<name>A0AAN6D3D2_9ASCO</name>
<evidence type="ECO:0000313" key="1">
    <source>
        <dbReference type="EMBL" id="KAG7724809.1"/>
    </source>
</evidence>
<organism evidence="1 4">
    <name type="scientific">Ogataea haglerorum</name>
    <dbReference type="NCBI Taxonomy" id="1937702"/>
    <lineage>
        <taxon>Eukaryota</taxon>
        <taxon>Fungi</taxon>
        <taxon>Dikarya</taxon>
        <taxon>Ascomycota</taxon>
        <taxon>Saccharomycotina</taxon>
        <taxon>Pichiomycetes</taxon>
        <taxon>Pichiales</taxon>
        <taxon>Pichiaceae</taxon>
        <taxon>Ogataea</taxon>
    </lineage>
</organism>
<sequence length="241" mass="27684">MEKQLPDTKLYESLVETKSLEQLRNNADSLLSTIKLFDMYPTTDPICYDHLNSLVPVFSARSPGSIMLIGSEVDFGYSLIYLGNLLRKTDIPFVLHGFFDYFSLTEDTRKLVQYLVDLSGISQIKVHFAKDLEDYLIYHPVDTDWILVNHISPQRDLTILRTMESVSLVQPGTVVARVNCPAECRDKFYEYLLGAPVYKRTLNEHIGGRKQGRWNLVYEKISNTYDKYDPILTVCVDLLNA</sequence>
<dbReference type="EMBL" id="JAHLUN010000013">
    <property type="protein sequence ID" value="KAG7762656.1"/>
    <property type="molecule type" value="Genomic_DNA"/>
</dbReference>
<comment type="caution">
    <text evidence="1">The sequence shown here is derived from an EMBL/GenBank/DDBJ whole genome shotgun (WGS) entry which is preliminary data.</text>
</comment>
<proteinExistence type="predicted"/>
<dbReference type="Proteomes" id="UP000697297">
    <property type="component" value="Unassembled WGS sequence"/>
</dbReference>
<dbReference type="AlphaFoldDB" id="A0AAN6D3D2"/>
<dbReference type="EMBL" id="JAHLUH010000015">
    <property type="protein sequence ID" value="KAG7724809.1"/>
    <property type="molecule type" value="Genomic_DNA"/>
</dbReference>
<gene>
    <name evidence="1" type="ORF">KL933_004631</name>
    <name evidence="2" type="ORF">KL946_004397</name>
</gene>
<keyword evidence="3" id="KW-1185">Reference proteome</keyword>
<accession>A0AAN6D3D2</accession>
<protein>
    <submittedName>
        <fullName evidence="1">Uncharacterized protein</fullName>
    </submittedName>
</protein>
<reference evidence="1 3" key="1">
    <citation type="journal article" date="2021" name="G3 (Bethesda)">
        <title>Genomic diversity, chromosomal rearrangements, and interspecies hybridization in the ogataea polymorpha species complex.</title>
        <authorList>
            <person name="Hanson S.J."/>
            <person name="Cinneide E.O."/>
            <person name="Salzberg L.I."/>
            <person name="Wolfe K.H."/>
            <person name="McGowan J."/>
            <person name="Fitzpatrick D.A."/>
            <person name="Matlin K."/>
        </authorList>
    </citation>
    <scope>NUCLEOTIDE SEQUENCE</scope>
    <source>
        <strain evidence="2">81-436-3</strain>
        <strain evidence="1">83-405-1</strain>
    </source>
</reference>